<dbReference type="GO" id="GO:0008270">
    <property type="term" value="F:zinc ion binding"/>
    <property type="evidence" value="ECO:0007669"/>
    <property type="project" value="InterPro"/>
</dbReference>
<feature type="region of interest" description="Disordered" evidence="2">
    <location>
        <begin position="367"/>
        <end position="422"/>
    </location>
</feature>
<evidence type="ECO:0000256" key="1">
    <source>
        <dbReference type="SAM" id="Coils"/>
    </source>
</evidence>
<dbReference type="GeneID" id="43587197"/>
<feature type="compositionally biased region" description="Gly residues" evidence="2">
    <location>
        <begin position="370"/>
        <end position="388"/>
    </location>
</feature>
<dbReference type="InterPro" id="IPR009349">
    <property type="entry name" value="TRIP4/RQT4_C2HC5_Znf"/>
</dbReference>
<keyword evidence="1" id="KW-0175">Coiled coil</keyword>
<name>A0A5M6C462_9TREE</name>
<reference evidence="3" key="1">
    <citation type="submission" date="2017-08" db="EMBL/GenBank/DDBJ databases">
        <authorList>
            <person name="Cuomo C."/>
            <person name="Billmyre B."/>
            <person name="Heitman J."/>
        </authorList>
    </citation>
    <scope>NUCLEOTIDE SEQUENCE</scope>
    <source>
        <strain evidence="3">CBS 12478</strain>
    </source>
</reference>
<reference evidence="3" key="2">
    <citation type="submission" date="2024-01" db="EMBL/GenBank/DDBJ databases">
        <title>Comparative genomics of Cryptococcus and Kwoniella reveals pathogenesis evolution and contrasting modes of karyotype evolution via chromosome fusion or intercentromeric recombination.</title>
        <authorList>
            <person name="Coelho M.A."/>
            <person name="David-Palma M."/>
            <person name="Shea T."/>
            <person name="Bowers K."/>
            <person name="McGinley-Smith S."/>
            <person name="Mohammad A.W."/>
            <person name="Gnirke A."/>
            <person name="Yurkov A.M."/>
            <person name="Nowrousian M."/>
            <person name="Sun S."/>
            <person name="Cuomo C.A."/>
            <person name="Heitman J."/>
        </authorList>
    </citation>
    <scope>NUCLEOTIDE SEQUENCE</scope>
    <source>
        <strain evidence="3">CBS 12478</strain>
    </source>
</reference>
<dbReference type="Pfam" id="PF06221">
    <property type="entry name" value="zf-C2HC5"/>
    <property type="match status" value="1"/>
</dbReference>
<dbReference type="Pfam" id="PF01480">
    <property type="entry name" value="PWI"/>
    <property type="match status" value="1"/>
</dbReference>
<feature type="compositionally biased region" description="Polar residues" evidence="2">
    <location>
        <begin position="203"/>
        <end position="219"/>
    </location>
</feature>
<proteinExistence type="predicted"/>
<evidence type="ECO:0000313" key="4">
    <source>
        <dbReference type="Proteomes" id="UP000322225"/>
    </source>
</evidence>
<feature type="region of interest" description="Disordered" evidence="2">
    <location>
        <begin position="513"/>
        <end position="536"/>
    </location>
</feature>
<feature type="coiled-coil region" evidence="1">
    <location>
        <begin position="337"/>
        <end position="364"/>
    </location>
</feature>
<protein>
    <submittedName>
        <fullName evidence="3">Uncharacterized protein</fullName>
    </submittedName>
</protein>
<evidence type="ECO:0000256" key="2">
    <source>
        <dbReference type="SAM" id="MobiDB-lite"/>
    </source>
</evidence>
<feature type="compositionally biased region" description="Low complexity" evidence="2">
    <location>
        <begin position="71"/>
        <end position="85"/>
    </location>
</feature>
<dbReference type="AlphaFoldDB" id="A0A5M6C462"/>
<keyword evidence="4" id="KW-1185">Reference proteome</keyword>
<dbReference type="OrthoDB" id="338816at2759"/>
<evidence type="ECO:0000313" key="3">
    <source>
        <dbReference type="EMBL" id="WWD15834.1"/>
    </source>
</evidence>
<dbReference type="GO" id="GO:0005634">
    <property type="term" value="C:nucleus"/>
    <property type="evidence" value="ECO:0007669"/>
    <property type="project" value="InterPro"/>
</dbReference>
<dbReference type="RefSeq" id="XP_031862885.1">
    <property type="nucleotide sequence ID" value="XM_032003078.1"/>
</dbReference>
<gene>
    <name evidence="3" type="ORF">CI109_100258</name>
</gene>
<dbReference type="EMBL" id="CP144051">
    <property type="protein sequence ID" value="WWD15834.1"/>
    <property type="molecule type" value="Genomic_DNA"/>
</dbReference>
<feature type="region of interest" description="Disordered" evidence="2">
    <location>
        <begin position="71"/>
        <end position="251"/>
    </location>
</feature>
<dbReference type="GO" id="GO:0072344">
    <property type="term" value="P:rescue of stalled ribosome"/>
    <property type="evidence" value="ECO:0007669"/>
    <property type="project" value="InterPro"/>
</dbReference>
<sequence>MASQRPPWVVKDLANILGLDEESVKEMVVPDLESYTHEARLRVHLQDFLGSSPQAKAFTTRYISYRFPSLATSSSSSAPPITLTPDPALDKPRPSTTARVQGKSKSTKGTGPNSGTQTPSSRLAPKTATTSTAGGGNFSPDALNAAFGPGGKVYQKNRDVDDSWGRPSSSSGFSRGGSGSNTPSHSHSQGPLPRQRQAGAISIQVQTPRIDGSSGTLTPSLGIGMGMGSRPSSGKGKGRNGGGGGPEKIWDRPKSKEVKRLEGMIEDLRKVREGEGKVDNGDKVYKCFCQARVHELSIYTPLCQSCGLTICSLHPPHLPCPSCAAPLSSPAQIARLILRLENEIEEQEGREDKLRLDRERARLERLAAEAGGGSFPTLSGGGGGGGGASNQHSQQTGAGAGGARKVLTIGGGGGKGKGKATITTTTYRPVPASASGSATPVDPYDPPPPSDLVPRLRSQPFDATKVEKELTKLLRWREEQDRPWGDMKLEKKDPVDVWKYTQMEVVVVTQEGGEAGRRRKGKFRRGEGGREVAGAA</sequence>
<organism evidence="3 4">
    <name type="scientific">Kwoniella shandongensis</name>
    <dbReference type="NCBI Taxonomy" id="1734106"/>
    <lineage>
        <taxon>Eukaryota</taxon>
        <taxon>Fungi</taxon>
        <taxon>Dikarya</taxon>
        <taxon>Basidiomycota</taxon>
        <taxon>Agaricomycotina</taxon>
        <taxon>Tremellomycetes</taxon>
        <taxon>Tremellales</taxon>
        <taxon>Cryptococcaceae</taxon>
        <taxon>Kwoniella</taxon>
    </lineage>
</organism>
<accession>A0A5M6C462</accession>
<dbReference type="Proteomes" id="UP000322225">
    <property type="component" value="Chromosome 1"/>
</dbReference>
<dbReference type="KEGG" id="ksn:43587197"/>
<dbReference type="GO" id="GO:0180022">
    <property type="term" value="C:RQC-trigger complex"/>
    <property type="evidence" value="ECO:0007669"/>
    <property type="project" value="InterPro"/>
</dbReference>
<feature type="compositionally biased region" description="Polar residues" evidence="2">
    <location>
        <begin position="94"/>
        <end position="132"/>
    </location>
</feature>
<dbReference type="InterPro" id="IPR002483">
    <property type="entry name" value="PWI_dom"/>
</dbReference>